<reference evidence="2" key="1">
    <citation type="submission" date="2023-04" db="EMBL/GenBank/DDBJ databases">
        <authorList>
            <consortium name="ELIXIR-Norway"/>
        </authorList>
    </citation>
    <scope>NUCLEOTIDE SEQUENCE [LARGE SCALE GENOMIC DNA]</scope>
</reference>
<feature type="non-terminal residue" evidence="2">
    <location>
        <position position="1"/>
    </location>
</feature>
<dbReference type="EMBL" id="OX459955">
    <property type="protein sequence ID" value="CAI9159203.1"/>
    <property type="molecule type" value="Genomic_DNA"/>
</dbReference>
<feature type="region of interest" description="Disordered" evidence="1">
    <location>
        <begin position="1"/>
        <end position="127"/>
    </location>
</feature>
<feature type="compositionally biased region" description="Low complexity" evidence="1">
    <location>
        <begin position="481"/>
        <end position="499"/>
    </location>
</feature>
<organism evidence="2 3">
    <name type="scientific">Rangifer tarandus platyrhynchus</name>
    <name type="common">Svalbard reindeer</name>
    <dbReference type="NCBI Taxonomy" id="3082113"/>
    <lineage>
        <taxon>Eukaryota</taxon>
        <taxon>Metazoa</taxon>
        <taxon>Chordata</taxon>
        <taxon>Craniata</taxon>
        <taxon>Vertebrata</taxon>
        <taxon>Euteleostomi</taxon>
        <taxon>Mammalia</taxon>
        <taxon>Eutheria</taxon>
        <taxon>Laurasiatheria</taxon>
        <taxon>Artiodactyla</taxon>
        <taxon>Ruminantia</taxon>
        <taxon>Pecora</taxon>
        <taxon>Cervidae</taxon>
        <taxon>Odocoileinae</taxon>
        <taxon>Rangifer</taxon>
    </lineage>
</organism>
<proteinExistence type="predicted"/>
<dbReference type="Proteomes" id="UP001176941">
    <property type="component" value="Chromosome 19"/>
</dbReference>
<feature type="compositionally biased region" description="Basic and acidic residues" evidence="1">
    <location>
        <begin position="1"/>
        <end position="11"/>
    </location>
</feature>
<evidence type="ECO:0000313" key="2">
    <source>
        <dbReference type="EMBL" id="CAI9159203.1"/>
    </source>
</evidence>
<protein>
    <submittedName>
        <fullName evidence="2">Uncharacterized protein</fullName>
    </submittedName>
</protein>
<feature type="region of interest" description="Disordered" evidence="1">
    <location>
        <begin position="222"/>
        <end position="250"/>
    </location>
</feature>
<gene>
    <name evidence="2" type="ORF">MRATA1EN1_LOCUS8165</name>
</gene>
<feature type="region of interest" description="Disordered" evidence="1">
    <location>
        <begin position="445"/>
        <end position="499"/>
    </location>
</feature>
<accession>A0ABN8YCA9</accession>
<keyword evidence="3" id="KW-1185">Reference proteome</keyword>
<feature type="region of interest" description="Disordered" evidence="1">
    <location>
        <begin position="374"/>
        <end position="394"/>
    </location>
</feature>
<feature type="compositionally biased region" description="Polar residues" evidence="1">
    <location>
        <begin position="63"/>
        <end position="77"/>
    </location>
</feature>
<name>A0ABN8YCA9_RANTA</name>
<evidence type="ECO:0000256" key="1">
    <source>
        <dbReference type="SAM" id="MobiDB-lite"/>
    </source>
</evidence>
<sequence>LVSEPTKKTVKAEPIAVCKYAPRRGRGARRGQEKEDSHLSFSNKDPCASLHEGSLSRDCRQGRTGSSDGNPRTSNPDMVSKPKSSAPPAERKGAWQCPGPRTRRRIGHDRSCSRGPKGPTRCPQHLSSPWPLSDTGEHATLGCSRSFGRPHLLGARDCLWGLCGQPLMFFVIQPSPMSLQPSEKPPPRPQVAVPWAACSPADTAPWQPGPGAILPPLQPETHIRQRPESPVGEGTAPLLEPQPHPPSLPRSTSLLDELLAATGILETQAPSAGDAADARVHPALPGEPSILEEFVEATGIPDMQAPCPGAAADARVHPALPDAPSFLDELLEAMGITDWQAPSPGAAADAGAHPALPGTASILEEFVEATGIPDTQAPSPGAAADSEVHPALPDAPSFLDELLEATGIADWQAPSPGAAADAGAHPALPVATSFLDELLDATGIEDSQAPSPEPGADAGVHPALPDPPSFLDELLEATGLGSSQAPSPGAAADAGAHPALPGTPSFLGQLLEATDIAASQAPSLGPYADAGAHLALPGSPSLQDELLAVTCIPGSPGPSLGSSPVIPGYHPALPGSPSLLEEIMAASSIQDTPWSSPRAAADEEGVEAILEAPLREEDYQALLDMLPGSPGPRA</sequence>
<evidence type="ECO:0000313" key="3">
    <source>
        <dbReference type="Proteomes" id="UP001176941"/>
    </source>
</evidence>